<feature type="signal peptide" evidence="2">
    <location>
        <begin position="1"/>
        <end position="30"/>
    </location>
</feature>
<evidence type="ECO:0000256" key="2">
    <source>
        <dbReference type="SAM" id="SignalP"/>
    </source>
</evidence>
<sequence length="155" mass="15720">MRSLRPLTAARGAAALVAGLLGLAALCACSDPGGLKVSGPAQSPSAGSGPAYVSEGAGRTPLNHPEAFAPTETVALTALRWASWGGPVAEGTGRLGGSWCASACTATPLPVRVTLSGLVRLEKAAYYSRATVDAEGLPEAQRAPLRDLPLYVPKR</sequence>
<protein>
    <recommendedName>
        <fullName evidence="5">Lipoprotein</fullName>
    </recommendedName>
</protein>
<reference evidence="4" key="1">
    <citation type="journal article" date="2019" name="Int. J. Syst. Evol. Microbiol.">
        <title>The Global Catalogue of Microorganisms (GCM) 10K type strain sequencing project: providing services to taxonomists for standard genome sequencing and annotation.</title>
        <authorList>
            <consortium name="The Broad Institute Genomics Platform"/>
            <consortium name="The Broad Institute Genome Sequencing Center for Infectious Disease"/>
            <person name="Wu L."/>
            <person name="Ma J."/>
        </authorList>
    </citation>
    <scope>NUCLEOTIDE SEQUENCE [LARGE SCALE GENOMIC DNA]</scope>
    <source>
        <strain evidence="4">CGMCC 4.7304</strain>
    </source>
</reference>
<evidence type="ECO:0000256" key="1">
    <source>
        <dbReference type="SAM" id="MobiDB-lite"/>
    </source>
</evidence>
<gene>
    <name evidence="3" type="ORF">ACFP1Z_17995</name>
</gene>
<feature type="region of interest" description="Disordered" evidence="1">
    <location>
        <begin position="38"/>
        <end position="65"/>
    </location>
</feature>
<accession>A0ABW0YZN7</accession>
<feature type="compositionally biased region" description="Low complexity" evidence="1">
    <location>
        <begin position="38"/>
        <end position="51"/>
    </location>
</feature>
<dbReference type="RefSeq" id="WP_390317422.1">
    <property type="nucleotide sequence ID" value="NZ_JBHSPB010000010.1"/>
</dbReference>
<evidence type="ECO:0000313" key="4">
    <source>
        <dbReference type="Proteomes" id="UP001596083"/>
    </source>
</evidence>
<dbReference type="PROSITE" id="PS51257">
    <property type="entry name" value="PROKAR_LIPOPROTEIN"/>
    <property type="match status" value="1"/>
</dbReference>
<dbReference type="Proteomes" id="UP001596083">
    <property type="component" value="Unassembled WGS sequence"/>
</dbReference>
<name>A0ABW0YZN7_9ACTN</name>
<keyword evidence="4" id="KW-1185">Reference proteome</keyword>
<evidence type="ECO:0000313" key="3">
    <source>
        <dbReference type="EMBL" id="MFC5722060.1"/>
    </source>
</evidence>
<keyword evidence="2" id="KW-0732">Signal</keyword>
<evidence type="ECO:0008006" key="5">
    <source>
        <dbReference type="Google" id="ProtNLM"/>
    </source>
</evidence>
<feature type="chain" id="PRO_5046242586" description="Lipoprotein" evidence="2">
    <location>
        <begin position="31"/>
        <end position="155"/>
    </location>
</feature>
<dbReference type="EMBL" id="JBHSPB010000010">
    <property type="protein sequence ID" value="MFC5722060.1"/>
    <property type="molecule type" value="Genomic_DNA"/>
</dbReference>
<proteinExistence type="predicted"/>
<comment type="caution">
    <text evidence="3">The sequence shown here is derived from an EMBL/GenBank/DDBJ whole genome shotgun (WGS) entry which is preliminary data.</text>
</comment>
<organism evidence="3 4">
    <name type="scientific">Streptomyces gamaensis</name>
    <dbReference type="NCBI Taxonomy" id="1763542"/>
    <lineage>
        <taxon>Bacteria</taxon>
        <taxon>Bacillati</taxon>
        <taxon>Actinomycetota</taxon>
        <taxon>Actinomycetes</taxon>
        <taxon>Kitasatosporales</taxon>
        <taxon>Streptomycetaceae</taxon>
        <taxon>Streptomyces</taxon>
    </lineage>
</organism>